<proteinExistence type="inferred from homology"/>
<dbReference type="PROSITE" id="PS51704">
    <property type="entry name" value="GP_PDE"/>
    <property type="match status" value="1"/>
</dbReference>
<dbReference type="Pfam" id="PF03009">
    <property type="entry name" value="GDPD"/>
    <property type="match status" value="1"/>
</dbReference>
<organism evidence="8 9">
    <name type="scientific">Nocardioides hankookensis</name>
    <dbReference type="NCBI Taxonomy" id="443157"/>
    <lineage>
        <taxon>Bacteria</taxon>
        <taxon>Bacillati</taxon>
        <taxon>Actinomycetota</taxon>
        <taxon>Actinomycetes</taxon>
        <taxon>Propionibacteriales</taxon>
        <taxon>Nocardioidaceae</taxon>
        <taxon>Nocardioides</taxon>
    </lineage>
</organism>
<dbReference type="EMBL" id="JBHSRJ010000004">
    <property type="protein sequence ID" value="MFC6042841.1"/>
    <property type="molecule type" value="Genomic_DNA"/>
</dbReference>
<dbReference type="EC" id="3.1.4.46" evidence="2"/>
<dbReference type="CDD" id="cd08602">
    <property type="entry name" value="GDPD_ScGlpQ1_like"/>
    <property type="match status" value="1"/>
</dbReference>
<dbReference type="Gene3D" id="3.20.20.190">
    <property type="entry name" value="Phosphatidylinositol (PI) phosphodiesterase"/>
    <property type="match status" value="1"/>
</dbReference>
<evidence type="ECO:0000256" key="6">
    <source>
        <dbReference type="ARBA" id="ARBA00047512"/>
    </source>
</evidence>
<evidence type="ECO:0000256" key="5">
    <source>
        <dbReference type="ARBA" id="ARBA00022801"/>
    </source>
</evidence>
<dbReference type="Proteomes" id="UP001596135">
    <property type="component" value="Unassembled WGS sequence"/>
</dbReference>
<name>A0ABW1LFX3_9ACTN</name>
<keyword evidence="4" id="KW-0319">Glycerol metabolism</keyword>
<evidence type="ECO:0000256" key="4">
    <source>
        <dbReference type="ARBA" id="ARBA00022798"/>
    </source>
</evidence>
<dbReference type="PANTHER" id="PTHR43620">
    <property type="entry name" value="GLYCEROPHOSPHORYL DIESTER PHOSPHODIESTERASE"/>
    <property type="match status" value="1"/>
</dbReference>
<evidence type="ECO:0000256" key="1">
    <source>
        <dbReference type="ARBA" id="ARBA00007277"/>
    </source>
</evidence>
<evidence type="ECO:0000313" key="8">
    <source>
        <dbReference type="EMBL" id="MFC6042841.1"/>
    </source>
</evidence>
<comment type="similarity">
    <text evidence="1">Belongs to the glycerophosphoryl diester phosphodiesterase family.</text>
</comment>
<gene>
    <name evidence="8" type="ORF">ACFPYL_07140</name>
</gene>
<comment type="caution">
    <text evidence="8">The sequence shown here is derived from an EMBL/GenBank/DDBJ whole genome shotgun (WGS) entry which is preliminary data.</text>
</comment>
<sequence length="341" mass="37410">MRPAQSMVQQPLVIAHRGASGYRPEHTLASYRLAIALGADYVEPDLVSTKDGVLVARHEAEISRTTNVGRRGEFADRLTTKEIDGRAVSGWFVEDFTLAELKTLRAVERLPEVRPQNTRFDGRYDIPTFEEILGLVTAESERLGREIGVYPETKHPSYFDSIGLALEEPLLDTLAVHGYGGPEAPVFIQSFEPANLQWLRSRTGLPLVQLVEATGPSRQLSDLVTSTGLRRVARWADAVGVAKDLVLPRHPGVGTIGDPSSLVDDAHAVGLQVHVWTMRDENVFLPTGYRRGESPSDPGDSIEETQAFLDAGVDGLFTDQPDTTLEARRLHASGIRIQAAM</sequence>
<keyword evidence="5" id="KW-0378">Hydrolase</keyword>
<evidence type="ECO:0000259" key="7">
    <source>
        <dbReference type="PROSITE" id="PS51704"/>
    </source>
</evidence>
<dbReference type="InterPro" id="IPR030395">
    <property type="entry name" value="GP_PDE_dom"/>
</dbReference>
<evidence type="ECO:0000256" key="3">
    <source>
        <dbReference type="ARBA" id="ARBA00022729"/>
    </source>
</evidence>
<evidence type="ECO:0000256" key="2">
    <source>
        <dbReference type="ARBA" id="ARBA00012247"/>
    </source>
</evidence>
<reference evidence="9" key="1">
    <citation type="journal article" date="2019" name="Int. J. Syst. Evol. Microbiol.">
        <title>The Global Catalogue of Microorganisms (GCM) 10K type strain sequencing project: providing services to taxonomists for standard genome sequencing and annotation.</title>
        <authorList>
            <consortium name="The Broad Institute Genomics Platform"/>
            <consortium name="The Broad Institute Genome Sequencing Center for Infectious Disease"/>
            <person name="Wu L."/>
            <person name="Ma J."/>
        </authorList>
    </citation>
    <scope>NUCLEOTIDE SEQUENCE [LARGE SCALE GENOMIC DNA]</scope>
    <source>
        <strain evidence="9">CCUG 54522</strain>
    </source>
</reference>
<accession>A0ABW1LFX3</accession>
<keyword evidence="3" id="KW-0732">Signal</keyword>
<feature type="domain" description="GP-PDE" evidence="7">
    <location>
        <begin position="11"/>
        <end position="328"/>
    </location>
</feature>
<protein>
    <recommendedName>
        <fullName evidence="2">glycerophosphodiester phosphodiesterase</fullName>
        <ecNumber evidence="2">3.1.4.46</ecNumber>
    </recommendedName>
</protein>
<dbReference type="SUPFAM" id="SSF51695">
    <property type="entry name" value="PLC-like phosphodiesterases"/>
    <property type="match status" value="1"/>
</dbReference>
<keyword evidence="9" id="KW-1185">Reference proteome</keyword>
<dbReference type="InterPro" id="IPR017946">
    <property type="entry name" value="PLC-like_Pdiesterase_TIM-brl"/>
</dbReference>
<comment type="catalytic activity">
    <reaction evidence="6">
        <text>a sn-glycero-3-phosphodiester + H2O = an alcohol + sn-glycerol 3-phosphate + H(+)</text>
        <dbReference type="Rhea" id="RHEA:12969"/>
        <dbReference type="ChEBI" id="CHEBI:15377"/>
        <dbReference type="ChEBI" id="CHEBI:15378"/>
        <dbReference type="ChEBI" id="CHEBI:30879"/>
        <dbReference type="ChEBI" id="CHEBI:57597"/>
        <dbReference type="ChEBI" id="CHEBI:83408"/>
        <dbReference type="EC" id="3.1.4.46"/>
    </reaction>
</comment>
<evidence type="ECO:0000313" key="9">
    <source>
        <dbReference type="Proteomes" id="UP001596135"/>
    </source>
</evidence>
<dbReference type="RefSeq" id="WP_379152288.1">
    <property type="nucleotide sequence ID" value="NZ_JBHSRJ010000004.1"/>
</dbReference>
<dbReference type="PANTHER" id="PTHR43620:SF7">
    <property type="entry name" value="GLYCEROPHOSPHODIESTER PHOSPHODIESTERASE GDPD5-RELATED"/>
    <property type="match status" value="1"/>
</dbReference>